<gene>
    <name evidence="2" type="ORF">WKW82_25490</name>
</gene>
<comment type="caution">
    <text evidence="2">The sequence shown here is derived from an EMBL/GenBank/DDBJ whole genome shotgun (WGS) entry which is preliminary data.</text>
</comment>
<protein>
    <submittedName>
        <fullName evidence="2">Uncharacterized protein</fullName>
    </submittedName>
</protein>
<dbReference type="Proteomes" id="UP001385892">
    <property type="component" value="Unassembled WGS sequence"/>
</dbReference>
<reference evidence="2 3" key="1">
    <citation type="submission" date="2024-03" db="EMBL/GenBank/DDBJ databases">
        <title>Novel species of the genus Variovorax.</title>
        <authorList>
            <person name="Liu Q."/>
            <person name="Xin Y.-H."/>
        </authorList>
    </citation>
    <scope>NUCLEOTIDE SEQUENCE [LARGE SCALE GENOMIC DNA]</scope>
    <source>
        <strain evidence="2 3">KACC 18900</strain>
    </source>
</reference>
<name>A0ABU8WR54_9BURK</name>
<feature type="region of interest" description="Disordered" evidence="1">
    <location>
        <begin position="1"/>
        <end position="21"/>
    </location>
</feature>
<proteinExistence type="predicted"/>
<sequence length="102" mass="10884">MALPAQRPRKSGSRNGAQSEWGDGDIVAFRAGRVAGIFQNPRIAFIVSFARDHRLLEAAPTVIDTVITAPGSASVEIFLPPHDGCARSAHCPAQQVLILHTT</sequence>
<dbReference type="RefSeq" id="WP_340345504.1">
    <property type="nucleotide sequence ID" value="NZ_JBBKZT010000013.1"/>
</dbReference>
<evidence type="ECO:0000313" key="3">
    <source>
        <dbReference type="Proteomes" id="UP001385892"/>
    </source>
</evidence>
<keyword evidence="3" id="KW-1185">Reference proteome</keyword>
<organism evidence="2 3">
    <name type="scientific">Variovorax rhizosphaerae</name>
    <dbReference type="NCBI Taxonomy" id="1836200"/>
    <lineage>
        <taxon>Bacteria</taxon>
        <taxon>Pseudomonadati</taxon>
        <taxon>Pseudomonadota</taxon>
        <taxon>Betaproteobacteria</taxon>
        <taxon>Burkholderiales</taxon>
        <taxon>Comamonadaceae</taxon>
        <taxon>Variovorax</taxon>
    </lineage>
</organism>
<evidence type="ECO:0000313" key="2">
    <source>
        <dbReference type="EMBL" id="MEJ8850023.1"/>
    </source>
</evidence>
<dbReference type="EMBL" id="JBBKZT010000013">
    <property type="protein sequence ID" value="MEJ8850023.1"/>
    <property type="molecule type" value="Genomic_DNA"/>
</dbReference>
<accession>A0ABU8WR54</accession>
<evidence type="ECO:0000256" key="1">
    <source>
        <dbReference type="SAM" id="MobiDB-lite"/>
    </source>
</evidence>